<keyword evidence="2" id="KW-0106">Calcium</keyword>
<dbReference type="OrthoDB" id="191150at2759"/>
<comment type="function">
    <text evidence="2">May mediate accelerated ATP-independent bidirectional transbilayer migration of phospholipids upon binding calcium ions that results in a loss of phospholipid asymmetry in the plasma membrane.</text>
</comment>
<name>A0A8B6Y8M3_CAMFR</name>
<dbReference type="GO" id="GO:0017128">
    <property type="term" value="F:phospholipid scramblase activity"/>
    <property type="evidence" value="ECO:0007669"/>
    <property type="project" value="InterPro"/>
</dbReference>
<dbReference type="RefSeq" id="XP_006176586.1">
    <property type="nucleotide sequence ID" value="XM_006176524.2"/>
</dbReference>
<dbReference type="GO" id="GO:0005886">
    <property type="term" value="C:plasma membrane"/>
    <property type="evidence" value="ECO:0007669"/>
    <property type="project" value="TreeGrafter"/>
</dbReference>
<comment type="cofactor">
    <cofactor evidence="2">
        <name>Ca(2+)</name>
        <dbReference type="ChEBI" id="CHEBI:29108"/>
    </cofactor>
</comment>
<sequence length="259" mass="30080">MAFCDLQPTIQWMQTPGSILNCPPGLEYLTQVNQLLVCQRFDLLEVLSHFETNKTYDVMDNQGQRIYFAEEKSNCFLRHFCGPSRPFTMTIYDNRGCDVITMHKALRWSCCWSNCCLQKLKVEAPPGEIIGYVYQYYHPFLPMFKIKNEKKEDVMKIRGPCVLSSCLKEQNFNLLSLDEEIVIGKISKQWAGFMRELFTNADKFGIQFPFDLDVKVKALMLGASFLVWTTCILNFGHKNHPERLCQRLLAIKFATPQQD</sequence>
<dbReference type="GeneID" id="102513053"/>
<protein>
    <recommendedName>
        <fullName evidence="2">Phospholipid scramblase</fullName>
    </recommendedName>
</protein>
<proteinExistence type="inferred from homology"/>
<dbReference type="InterPro" id="IPR005552">
    <property type="entry name" value="Scramblase"/>
</dbReference>
<dbReference type="PANTHER" id="PTHR23248">
    <property type="entry name" value="PHOSPHOLIPID SCRAMBLASE-RELATED"/>
    <property type="match status" value="1"/>
</dbReference>
<keyword evidence="3" id="KW-1185">Reference proteome</keyword>
<evidence type="ECO:0000256" key="1">
    <source>
        <dbReference type="ARBA" id="ARBA00005350"/>
    </source>
</evidence>
<dbReference type="AlphaFoldDB" id="A0A8B6Y8M3"/>
<accession>A0A8B6Y8M3</accession>
<evidence type="ECO:0000256" key="2">
    <source>
        <dbReference type="RuleBase" id="RU363116"/>
    </source>
</evidence>
<dbReference type="PANTHER" id="PTHR23248:SF31">
    <property type="entry name" value="PHOSPHOLIPID SCRAMBLASE"/>
    <property type="match status" value="1"/>
</dbReference>
<dbReference type="Pfam" id="PF03803">
    <property type="entry name" value="Scramblase"/>
    <property type="match status" value="1"/>
</dbReference>
<evidence type="ECO:0000313" key="3">
    <source>
        <dbReference type="Proteomes" id="UP000694856"/>
    </source>
</evidence>
<evidence type="ECO:0000313" key="4">
    <source>
        <dbReference type="RefSeq" id="XP_006176586.1"/>
    </source>
</evidence>
<keyword evidence="2" id="KW-0564">Palmitate</keyword>
<comment type="similarity">
    <text evidence="1 2">Belongs to the phospholipid scramblase family.</text>
</comment>
<gene>
    <name evidence="4" type="primary">LOC102513053</name>
</gene>
<dbReference type="KEGG" id="cfr:102513053"/>
<dbReference type="Proteomes" id="UP000694856">
    <property type="component" value="Chromosome 1"/>
</dbReference>
<keyword evidence="2" id="KW-0449">Lipoprotein</keyword>
<reference evidence="4" key="2">
    <citation type="submission" date="2025-08" db="UniProtKB">
        <authorList>
            <consortium name="RefSeq"/>
        </authorList>
    </citation>
    <scope>IDENTIFICATION</scope>
    <source>
        <tissue evidence="4">Ear skin</tissue>
    </source>
</reference>
<reference evidence="3" key="1">
    <citation type="submission" date="2025-05" db="UniProtKB">
        <authorList>
            <consortium name="RefSeq"/>
        </authorList>
    </citation>
    <scope>NUCLEOTIDE SEQUENCE [LARGE SCALE GENOMIC DNA]</scope>
</reference>
<organism evidence="3 4">
    <name type="scientific">Camelus ferus</name>
    <name type="common">Wild bactrian camel</name>
    <name type="synonym">Camelus bactrianus ferus</name>
    <dbReference type="NCBI Taxonomy" id="419612"/>
    <lineage>
        <taxon>Eukaryota</taxon>
        <taxon>Metazoa</taxon>
        <taxon>Chordata</taxon>
        <taxon>Craniata</taxon>
        <taxon>Vertebrata</taxon>
        <taxon>Euteleostomi</taxon>
        <taxon>Mammalia</taxon>
        <taxon>Eutheria</taxon>
        <taxon>Laurasiatheria</taxon>
        <taxon>Artiodactyla</taxon>
        <taxon>Tylopoda</taxon>
        <taxon>Camelidae</taxon>
        <taxon>Camelus</taxon>
    </lineage>
</organism>